<dbReference type="InterPro" id="IPR033207">
    <property type="entry name" value="CCP110"/>
</dbReference>
<proteinExistence type="predicted"/>
<dbReference type="GO" id="GO:1903723">
    <property type="term" value="P:negative regulation of centriole elongation"/>
    <property type="evidence" value="ECO:0007669"/>
    <property type="project" value="TreeGrafter"/>
</dbReference>
<dbReference type="Pfam" id="PF16025">
    <property type="entry name" value="CaM_bind"/>
    <property type="match status" value="1"/>
</dbReference>
<feature type="region of interest" description="Disordered" evidence="2">
    <location>
        <begin position="591"/>
        <end position="626"/>
    </location>
</feature>
<sequence length="626" mass="70770">MFEEKKTQFVSSIKIKGIHLLPPVINNKQRSELQRYKQQAIKLEKRLDNCRELKKNLEELLSLQSFSDRPISAVTFNDNSHLDALGLSTSRRNSHSKRPMKLSHDIVDVSEYSSDGIKLIDEIGTNSTDLSEGHSLHNMNSKEFNETDTSLNISTEIMISQPTSSQAPIINNSVDQICPVLDLSEVIEGTRSSPLNDTSQNISPILSAKPRLIRSNSYILEAPSPILLAHLEKYGNVEELNTGEQSNKSHYWSSFETNDIPSYIPLENSEFSSMNTVYNNDMNKTEDSLKNKGSDIPRIEVIQTDISVQQITLNGDSETNENLLKNTLNLSDSDSRLMEALKTIPEEYSKQIIDLIEKQHLEQYSKVDNFRKTKEQFLDANTSQTPGPKEVKEYNYGFTPQKDRPCDDLSTISRSSRISSLSPSQSIYYSGSASGTLMPTTPCSDLMNLEEENDATNKIGRFDTAEESLKNLEDNFSLQLSCEKSYKELFPELQKEWAASVICAHVRGYLTRRLLKTERVQNLIETIKDALLCAIQLHNAENIDESDVELHRRLMNQVSAACYAFHDVFFTLSVSEQMSLISVDRQRKIDKAKRPVSAPTPRRSRSNSSRSSTKSLTPMSRSLTKV</sequence>
<name>A0A9P0DFW0_PHACE</name>
<dbReference type="GO" id="GO:0032053">
    <property type="term" value="P:ciliary basal body organization"/>
    <property type="evidence" value="ECO:0007669"/>
    <property type="project" value="TreeGrafter"/>
</dbReference>
<reference evidence="3" key="1">
    <citation type="submission" date="2022-01" db="EMBL/GenBank/DDBJ databases">
        <authorList>
            <person name="King R."/>
        </authorList>
    </citation>
    <scope>NUCLEOTIDE SEQUENCE</scope>
</reference>
<evidence type="ECO:0000313" key="4">
    <source>
        <dbReference type="Proteomes" id="UP001153737"/>
    </source>
</evidence>
<dbReference type="EMBL" id="OU896719">
    <property type="protein sequence ID" value="CAH1119685.1"/>
    <property type="molecule type" value="Genomic_DNA"/>
</dbReference>
<dbReference type="PANTHER" id="PTHR13594:SF1">
    <property type="entry name" value="CENTRIOLAR COILED-COIL PROTEIN OF 110 KDA"/>
    <property type="match status" value="1"/>
</dbReference>
<evidence type="ECO:0000256" key="2">
    <source>
        <dbReference type="SAM" id="MobiDB-lite"/>
    </source>
</evidence>
<dbReference type="GO" id="GO:0032465">
    <property type="term" value="P:regulation of cytokinesis"/>
    <property type="evidence" value="ECO:0007669"/>
    <property type="project" value="InterPro"/>
</dbReference>
<gene>
    <name evidence="3" type="ORF">PHAECO_LOCUS3463</name>
</gene>
<dbReference type="GO" id="GO:0007099">
    <property type="term" value="P:centriole replication"/>
    <property type="evidence" value="ECO:0007669"/>
    <property type="project" value="InterPro"/>
</dbReference>
<dbReference type="Proteomes" id="UP001153737">
    <property type="component" value="Chromosome 13"/>
</dbReference>
<feature type="region of interest" description="Disordered" evidence="2">
    <location>
        <begin position="380"/>
        <end position="400"/>
    </location>
</feature>
<evidence type="ECO:0000313" key="3">
    <source>
        <dbReference type="EMBL" id="CAH1119685.1"/>
    </source>
</evidence>
<evidence type="ECO:0000256" key="1">
    <source>
        <dbReference type="SAM" id="Coils"/>
    </source>
</evidence>
<feature type="compositionally biased region" description="Low complexity" evidence="2">
    <location>
        <begin position="597"/>
        <end position="620"/>
    </location>
</feature>
<dbReference type="OrthoDB" id="10028852at2759"/>
<dbReference type="AlphaFoldDB" id="A0A9P0DFW0"/>
<keyword evidence="1" id="KW-0175">Coiled coil</keyword>
<protein>
    <submittedName>
        <fullName evidence="3">Uncharacterized protein</fullName>
    </submittedName>
</protein>
<dbReference type="GO" id="GO:0005814">
    <property type="term" value="C:centriole"/>
    <property type="evidence" value="ECO:0007669"/>
    <property type="project" value="InterPro"/>
</dbReference>
<dbReference type="PROSITE" id="PS50096">
    <property type="entry name" value="IQ"/>
    <property type="match status" value="1"/>
</dbReference>
<reference evidence="3" key="2">
    <citation type="submission" date="2022-10" db="EMBL/GenBank/DDBJ databases">
        <authorList>
            <consortium name="ENA_rothamsted_submissions"/>
            <consortium name="culmorum"/>
            <person name="King R."/>
        </authorList>
    </citation>
    <scope>NUCLEOTIDE SEQUENCE</scope>
</reference>
<accession>A0A9P0DFW0</accession>
<feature type="coiled-coil region" evidence="1">
    <location>
        <begin position="26"/>
        <end position="63"/>
    </location>
</feature>
<dbReference type="PANTHER" id="PTHR13594">
    <property type="entry name" value="CENTRIOLAR COILED-COIL PROTEIN OF 110 KDA"/>
    <property type="match status" value="1"/>
</dbReference>
<organism evidence="3 4">
    <name type="scientific">Phaedon cochleariae</name>
    <name type="common">Mustard beetle</name>
    <dbReference type="NCBI Taxonomy" id="80249"/>
    <lineage>
        <taxon>Eukaryota</taxon>
        <taxon>Metazoa</taxon>
        <taxon>Ecdysozoa</taxon>
        <taxon>Arthropoda</taxon>
        <taxon>Hexapoda</taxon>
        <taxon>Insecta</taxon>
        <taxon>Pterygota</taxon>
        <taxon>Neoptera</taxon>
        <taxon>Endopterygota</taxon>
        <taxon>Coleoptera</taxon>
        <taxon>Polyphaga</taxon>
        <taxon>Cucujiformia</taxon>
        <taxon>Chrysomeloidea</taxon>
        <taxon>Chrysomelidae</taxon>
        <taxon>Chrysomelinae</taxon>
        <taxon>Chrysomelini</taxon>
        <taxon>Phaedon</taxon>
    </lineage>
</organism>
<keyword evidence="4" id="KW-1185">Reference proteome</keyword>